<sequence length="454" mass="49692">MIAALQTRGLVLSGSHAFCVSADGDEEAVVRSYVRDYLLGRLGGIGVSPDSLVFLPPGKSMLSSLLDSPLASAVRRGMQIRPYDPLEPALGEWRDGNPAADVFAPDPFTAIQWGDKASFALLLERSGWGAMLPESVDNDRLCLTAEDAYGRTRRLLDSGHLVVKVLSDTSAASGEGGDTWTLADPASVSLKGVKFLTEAAFHKAVSKWREGRLQDGVHPYRVEVWHVGALPFSVTWTIHEGRVGFKGLTVQEEAPTKDGCLANKGNITSRRFENVVPWQWCVENTLTAKAVADAIRLFVRRTERTVLRKMRETGISKGSVNLDGIIWLDAGGLKSGWTDPNIRDGGSLFTRSHGHGEVRRVNGGRVAPHDRVVGNFYLHVPSSVSFSECVQRLEEVSEFSEPISHPINGSLHPWAMLGMPLGPQQAEMIMVIPSAPDMRSYTDLRQQVEQALRF</sequence>
<accession>A0A2M8EPR4</accession>
<reference evidence="2" key="1">
    <citation type="submission" date="2017-09" db="EMBL/GenBank/DDBJ databases">
        <title>Depth-based differentiation of microbial function through sediment-hosted aquifers and enrichment of novel symbionts in the deep terrestrial subsurface.</title>
        <authorList>
            <person name="Probst A.J."/>
            <person name="Ladd B."/>
            <person name="Jarett J.K."/>
            <person name="Geller-Mcgrath D.E."/>
            <person name="Sieber C.M.K."/>
            <person name="Emerson J.B."/>
            <person name="Anantharaman K."/>
            <person name="Thomas B.C."/>
            <person name="Malmstrom R."/>
            <person name="Stieglmeier M."/>
            <person name="Klingl A."/>
            <person name="Woyke T."/>
            <person name="Ryan C.M."/>
            <person name="Banfield J.F."/>
        </authorList>
    </citation>
    <scope>NUCLEOTIDE SEQUENCE [LARGE SCALE GENOMIC DNA]</scope>
</reference>
<name>A0A2M8EPR4_9BACT</name>
<dbReference type="AlphaFoldDB" id="A0A2M8EPR4"/>
<dbReference type="Proteomes" id="UP000230251">
    <property type="component" value="Unassembled WGS sequence"/>
</dbReference>
<organism evidence="1 2">
    <name type="scientific">Candidatus Uhrbacteria bacterium CG_4_9_14_0_2_um_filter_41_50</name>
    <dbReference type="NCBI Taxonomy" id="1975031"/>
    <lineage>
        <taxon>Bacteria</taxon>
        <taxon>Candidatus Uhriibacteriota</taxon>
    </lineage>
</organism>
<evidence type="ECO:0000313" key="2">
    <source>
        <dbReference type="Proteomes" id="UP000230251"/>
    </source>
</evidence>
<evidence type="ECO:0000313" key="1">
    <source>
        <dbReference type="EMBL" id="PJC24739.1"/>
    </source>
</evidence>
<protein>
    <submittedName>
        <fullName evidence="1">Uncharacterized protein</fullName>
    </submittedName>
</protein>
<proteinExistence type="predicted"/>
<dbReference type="EMBL" id="PFSI01000020">
    <property type="protein sequence ID" value="PJC24739.1"/>
    <property type="molecule type" value="Genomic_DNA"/>
</dbReference>
<gene>
    <name evidence="1" type="ORF">CO057_01335</name>
</gene>
<comment type="caution">
    <text evidence="1">The sequence shown here is derived from an EMBL/GenBank/DDBJ whole genome shotgun (WGS) entry which is preliminary data.</text>
</comment>